<reference evidence="3 4" key="1">
    <citation type="journal article" date="2016" name="G3 (Bethesda)">
        <title>First Draft Assembly and Annotation of the Genome of a California Endemic Oak Quercus lobata Nee (Fagaceae).</title>
        <authorList>
            <person name="Sork V.L."/>
            <person name="Fitz-Gibbon S.T."/>
            <person name="Puiu D."/>
            <person name="Crepeau M."/>
            <person name="Gugger P.F."/>
            <person name="Sherman R."/>
            <person name="Stevens K."/>
            <person name="Langley C.H."/>
            <person name="Pellegrini M."/>
            <person name="Salzberg S.L."/>
        </authorList>
    </citation>
    <scope>NUCLEOTIDE SEQUENCE [LARGE SCALE GENOMIC DNA]</scope>
    <source>
        <strain evidence="3 4">cv. SW786</strain>
    </source>
</reference>
<keyword evidence="2" id="KW-0472">Membrane</keyword>
<proteinExistence type="predicted"/>
<dbReference type="InParanoid" id="A0A7N2LSM7"/>
<dbReference type="Gramene" id="QL05p068166:mrna">
    <property type="protein sequence ID" value="QL05p068166:mrna:CDS:1"/>
    <property type="gene ID" value="QL05p068166"/>
</dbReference>
<dbReference type="RefSeq" id="XP_030972574.1">
    <property type="nucleotide sequence ID" value="XM_031116714.1"/>
</dbReference>
<keyword evidence="2" id="KW-1133">Transmembrane helix</keyword>
<evidence type="ECO:0000313" key="3">
    <source>
        <dbReference type="EnsemblPlants" id="QL05p068166:mrna:CDS:1"/>
    </source>
</evidence>
<feature type="compositionally biased region" description="Acidic residues" evidence="1">
    <location>
        <begin position="141"/>
        <end position="151"/>
    </location>
</feature>
<gene>
    <name evidence="3" type="primary">LOC115992506</name>
</gene>
<evidence type="ECO:0000313" key="4">
    <source>
        <dbReference type="Proteomes" id="UP000594261"/>
    </source>
</evidence>
<evidence type="ECO:0000256" key="2">
    <source>
        <dbReference type="SAM" id="Phobius"/>
    </source>
</evidence>
<dbReference type="Proteomes" id="UP000594261">
    <property type="component" value="Chromosome 5"/>
</dbReference>
<reference evidence="3" key="2">
    <citation type="submission" date="2021-01" db="UniProtKB">
        <authorList>
            <consortium name="EnsemblPlants"/>
        </authorList>
    </citation>
    <scope>IDENTIFICATION</scope>
</reference>
<feature type="transmembrane region" description="Helical" evidence="2">
    <location>
        <begin position="46"/>
        <end position="64"/>
    </location>
</feature>
<dbReference type="EnsemblPlants" id="QL05p068166:mrna">
    <property type="protein sequence ID" value="QL05p068166:mrna:CDS:1"/>
    <property type="gene ID" value="QL05p068166"/>
</dbReference>
<dbReference type="OrthoDB" id="1303733at2759"/>
<dbReference type="PANTHER" id="PTHR34947">
    <property type="entry name" value="TRANSMEMBRANE PROTEIN"/>
    <property type="match status" value="1"/>
</dbReference>
<protein>
    <submittedName>
        <fullName evidence="3">Uncharacterized protein</fullName>
    </submittedName>
</protein>
<organism evidence="3 4">
    <name type="scientific">Quercus lobata</name>
    <name type="common">Valley oak</name>
    <dbReference type="NCBI Taxonomy" id="97700"/>
    <lineage>
        <taxon>Eukaryota</taxon>
        <taxon>Viridiplantae</taxon>
        <taxon>Streptophyta</taxon>
        <taxon>Embryophyta</taxon>
        <taxon>Tracheophyta</taxon>
        <taxon>Spermatophyta</taxon>
        <taxon>Magnoliopsida</taxon>
        <taxon>eudicotyledons</taxon>
        <taxon>Gunneridae</taxon>
        <taxon>Pentapetalae</taxon>
        <taxon>rosids</taxon>
        <taxon>fabids</taxon>
        <taxon>Fagales</taxon>
        <taxon>Fagaceae</taxon>
        <taxon>Quercus</taxon>
    </lineage>
</organism>
<sequence length="205" mass="23594">MKQIEDQKFQTVCKFNKFQFLKRTLLFVFSVSLITLFICYNSGFCFFPYFYNVYFSTFFFSLFTHSIERKYMFLICNGILAILAKSAVSCSSSCTGNDIRSLENVALVAKREEVAEAERLEEQEDGSSNTEKEERESEAFPAEDEGIEEEENGVVLRTDGEEELAAAAVNEEFPSTDELNKKFEEFIRKMKEEIRIGAQQQLIAV</sequence>
<dbReference type="PANTHER" id="PTHR34947:SF4">
    <property type="entry name" value="TRANSMEMBRANE PROTEIN"/>
    <property type="match status" value="1"/>
</dbReference>
<dbReference type="KEGG" id="qlo:115992506"/>
<dbReference type="OMA" id="HPQSFNA"/>
<dbReference type="EMBL" id="LRBV02000005">
    <property type="status" value="NOT_ANNOTATED_CDS"/>
    <property type="molecule type" value="Genomic_DNA"/>
</dbReference>
<name>A0A7N2LSM7_QUELO</name>
<feature type="transmembrane region" description="Helical" evidence="2">
    <location>
        <begin position="20"/>
        <end position="40"/>
    </location>
</feature>
<accession>A0A7N2LSM7</accession>
<feature type="region of interest" description="Disordered" evidence="1">
    <location>
        <begin position="117"/>
        <end position="151"/>
    </location>
</feature>
<dbReference type="GeneID" id="115992506"/>
<keyword evidence="4" id="KW-1185">Reference proteome</keyword>
<dbReference type="AlphaFoldDB" id="A0A7N2LSM7"/>
<evidence type="ECO:0000256" key="1">
    <source>
        <dbReference type="SAM" id="MobiDB-lite"/>
    </source>
</evidence>
<keyword evidence="2" id="KW-0812">Transmembrane</keyword>